<organism evidence="2">
    <name type="scientific">Arundo donax</name>
    <name type="common">Giant reed</name>
    <name type="synonym">Donax arundinaceus</name>
    <dbReference type="NCBI Taxonomy" id="35708"/>
    <lineage>
        <taxon>Eukaryota</taxon>
        <taxon>Viridiplantae</taxon>
        <taxon>Streptophyta</taxon>
        <taxon>Embryophyta</taxon>
        <taxon>Tracheophyta</taxon>
        <taxon>Spermatophyta</taxon>
        <taxon>Magnoliopsida</taxon>
        <taxon>Liliopsida</taxon>
        <taxon>Poales</taxon>
        <taxon>Poaceae</taxon>
        <taxon>PACMAD clade</taxon>
        <taxon>Arundinoideae</taxon>
        <taxon>Arundineae</taxon>
        <taxon>Arundo</taxon>
    </lineage>
</organism>
<dbReference type="EMBL" id="GBRH01270257">
    <property type="protein sequence ID" value="JAD27638.1"/>
    <property type="molecule type" value="Transcribed_RNA"/>
</dbReference>
<dbReference type="AlphaFoldDB" id="A0A0A8YPG7"/>
<accession>A0A0A8YPG7</accession>
<feature type="region of interest" description="Disordered" evidence="1">
    <location>
        <begin position="1"/>
        <end position="21"/>
    </location>
</feature>
<evidence type="ECO:0000256" key="1">
    <source>
        <dbReference type="SAM" id="MobiDB-lite"/>
    </source>
</evidence>
<proteinExistence type="predicted"/>
<evidence type="ECO:0000313" key="2">
    <source>
        <dbReference type="EMBL" id="JAD27638.1"/>
    </source>
</evidence>
<protein>
    <submittedName>
        <fullName evidence="2">Uncharacterized protein</fullName>
    </submittedName>
</protein>
<reference evidence="2" key="1">
    <citation type="submission" date="2014-09" db="EMBL/GenBank/DDBJ databases">
        <authorList>
            <person name="Magalhaes I.L.F."/>
            <person name="Oliveira U."/>
            <person name="Santos F.R."/>
            <person name="Vidigal T.H.D.A."/>
            <person name="Brescovit A.D."/>
            <person name="Santos A.J."/>
        </authorList>
    </citation>
    <scope>NUCLEOTIDE SEQUENCE</scope>
    <source>
        <tissue evidence="2">Shoot tissue taken approximately 20 cm above the soil surface</tissue>
    </source>
</reference>
<name>A0A0A8YPG7_ARUDO</name>
<sequence length="21" mass="2631">MKRYTEAEEEKDIQHQSAWHN</sequence>
<reference evidence="2" key="2">
    <citation type="journal article" date="2015" name="Data Brief">
        <title>Shoot transcriptome of the giant reed, Arundo donax.</title>
        <authorList>
            <person name="Barrero R.A."/>
            <person name="Guerrero F.D."/>
            <person name="Moolhuijzen P."/>
            <person name="Goolsby J.A."/>
            <person name="Tidwell J."/>
            <person name="Bellgard S.E."/>
            <person name="Bellgard M.I."/>
        </authorList>
    </citation>
    <scope>NUCLEOTIDE SEQUENCE</scope>
    <source>
        <tissue evidence="2">Shoot tissue taken approximately 20 cm above the soil surface</tissue>
    </source>
</reference>